<feature type="domain" description="UvrD-like helicase C-terminal" evidence="13">
    <location>
        <begin position="274"/>
        <end position="538"/>
    </location>
</feature>
<evidence type="ECO:0000259" key="12">
    <source>
        <dbReference type="PROSITE" id="PS51198"/>
    </source>
</evidence>
<evidence type="ECO:0000259" key="13">
    <source>
        <dbReference type="PROSITE" id="PS51217"/>
    </source>
</evidence>
<keyword evidence="2 11" id="KW-0547">Nucleotide-binding</keyword>
<dbReference type="PANTHER" id="PTHR11070:SF2">
    <property type="entry name" value="ATP-DEPENDENT DNA HELICASE SRS2"/>
    <property type="match status" value="1"/>
</dbReference>
<comment type="catalytic activity">
    <reaction evidence="10">
        <text>ATP + H2O = ADP + phosphate + H(+)</text>
        <dbReference type="Rhea" id="RHEA:13065"/>
        <dbReference type="ChEBI" id="CHEBI:15377"/>
        <dbReference type="ChEBI" id="CHEBI:15378"/>
        <dbReference type="ChEBI" id="CHEBI:30616"/>
        <dbReference type="ChEBI" id="CHEBI:43474"/>
        <dbReference type="ChEBI" id="CHEBI:456216"/>
        <dbReference type="EC" id="5.6.2.4"/>
    </reaction>
</comment>
<evidence type="ECO:0000256" key="7">
    <source>
        <dbReference type="ARBA" id="ARBA00023235"/>
    </source>
</evidence>
<dbReference type="Pfam" id="PF00580">
    <property type="entry name" value="UvrD-helicase"/>
    <property type="match status" value="1"/>
</dbReference>
<dbReference type="Gene3D" id="1.10.10.160">
    <property type="match status" value="1"/>
</dbReference>
<dbReference type="InterPro" id="IPR027417">
    <property type="entry name" value="P-loop_NTPase"/>
</dbReference>
<dbReference type="Proteomes" id="UP000032250">
    <property type="component" value="Unassembled WGS sequence"/>
</dbReference>
<evidence type="ECO:0000256" key="5">
    <source>
        <dbReference type="ARBA" id="ARBA00022840"/>
    </source>
</evidence>
<dbReference type="EMBL" id="JXSU01000007">
    <property type="protein sequence ID" value="KIS23431.1"/>
    <property type="molecule type" value="Genomic_DNA"/>
</dbReference>
<feature type="domain" description="UvrD-like helicase ATP-binding" evidence="12">
    <location>
        <begin position="5"/>
        <end position="273"/>
    </location>
</feature>
<dbReference type="Gene3D" id="3.40.50.300">
    <property type="entry name" value="P-loop containing nucleotide triphosphate hydrolases"/>
    <property type="match status" value="2"/>
</dbReference>
<keyword evidence="5 11" id="KW-0067">ATP-binding</keyword>
<feature type="binding site" evidence="11">
    <location>
        <begin position="26"/>
        <end position="33"/>
    </location>
    <ligand>
        <name>ATP</name>
        <dbReference type="ChEBI" id="CHEBI:30616"/>
    </ligand>
</feature>
<dbReference type="GO" id="GO:0016887">
    <property type="term" value="F:ATP hydrolysis activity"/>
    <property type="evidence" value="ECO:0007669"/>
    <property type="project" value="RHEA"/>
</dbReference>
<keyword evidence="6" id="KW-0238">DNA-binding</keyword>
<dbReference type="OrthoDB" id="9810135at2"/>
<dbReference type="GO" id="GO:0043138">
    <property type="term" value="F:3'-5' DNA helicase activity"/>
    <property type="evidence" value="ECO:0007669"/>
    <property type="project" value="UniProtKB-EC"/>
</dbReference>
<protein>
    <recommendedName>
        <fullName evidence="9">DNA 3'-5' helicase</fullName>
        <ecNumber evidence="9">5.6.2.4</ecNumber>
    </recommendedName>
</protein>
<evidence type="ECO:0000256" key="1">
    <source>
        <dbReference type="ARBA" id="ARBA00009922"/>
    </source>
</evidence>
<evidence type="ECO:0000313" key="15">
    <source>
        <dbReference type="Proteomes" id="UP000032250"/>
    </source>
</evidence>
<dbReference type="InterPro" id="IPR013986">
    <property type="entry name" value="DExx_box_DNA_helicase_dom_sf"/>
</dbReference>
<comment type="catalytic activity">
    <reaction evidence="8">
        <text>Couples ATP hydrolysis with the unwinding of duplex DNA by translocating in the 3'-5' direction.</text>
        <dbReference type="EC" id="5.6.2.4"/>
    </reaction>
</comment>
<comment type="caution">
    <text evidence="14">The sequence shown here is derived from an EMBL/GenBank/DDBJ whole genome shotgun (WGS) entry which is preliminary data.</text>
</comment>
<evidence type="ECO:0000256" key="6">
    <source>
        <dbReference type="ARBA" id="ARBA00023125"/>
    </source>
</evidence>
<name>A0A0D1BX60_CLOBO</name>
<dbReference type="InterPro" id="IPR014016">
    <property type="entry name" value="UvrD-like_ATP-bd"/>
</dbReference>
<comment type="similarity">
    <text evidence="1">Belongs to the helicase family. UvrD subfamily.</text>
</comment>
<dbReference type="GO" id="GO:0000725">
    <property type="term" value="P:recombinational repair"/>
    <property type="evidence" value="ECO:0007669"/>
    <property type="project" value="TreeGrafter"/>
</dbReference>
<dbReference type="CDD" id="cd17932">
    <property type="entry name" value="DEXQc_UvrD"/>
    <property type="match status" value="1"/>
</dbReference>
<dbReference type="HOGENOM" id="CLU_004585_6_1_9"/>
<evidence type="ECO:0000256" key="4">
    <source>
        <dbReference type="ARBA" id="ARBA00022806"/>
    </source>
</evidence>
<evidence type="ECO:0000256" key="3">
    <source>
        <dbReference type="ARBA" id="ARBA00022801"/>
    </source>
</evidence>
<dbReference type="AlphaFoldDB" id="A0A0D1BX60"/>
<dbReference type="InterPro" id="IPR000212">
    <property type="entry name" value="DNA_helicase_UvrD/REP"/>
</dbReference>
<accession>A0A0D1BX60</accession>
<dbReference type="Gene3D" id="1.10.486.10">
    <property type="entry name" value="PCRA, domain 4"/>
    <property type="match status" value="1"/>
</dbReference>
<dbReference type="GO" id="GO:0005524">
    <property type="term" value="F:ATP binding"/>
    <property type="evidence" value="ECO:0007669"/>
    <property type="project" value="UniProtKB-UniRule"/>
</dbReference>
<dbReference type="GO" id="GO:0005829">
    <property type="term" value="C:cytosol"/>
    <property type="evidence" value="ECO:0007669"/>
    <property type="project" value="TreeGrafter"/>
</dbReference>
<dbReference type="SUPFAM" id="SSF52540">
    <property type="entry name" value="P-loop containing nucleoside triphosphate hydrolases"/>
    <property type="match status" value="1"/>
</dbReference>
<dbReference type="PROSITE" id="PS51198">
    <property type="entry name" value="UVRD_HELICASE_ATP_BIND"/>
    <property type="match status" value="1"/>
</dbReference>
<evidence type="ECO:0000313" key="14">
    <source>
        <dbReference type="EMBL" id="KIS23431.1"/>
    </source>
</evidence>
<dbReference type="Pfam" id="PF13361">
    <property type="entry name" value="UvrD_C"/>
    <property type="match status" value="1"/>
</dbReference>
<dbReference type="PROSITE" id="PS51217">
    <property type="entry name" value="UVRD_HELICASE_CTER"/>
    <property type="match status" value="1"/>
</dbReference>
<dbReference type="InterPro" id="IPR014017">
    <property type="entry name" value="DNA_helicase_UvrD-like_C"/>
</dbReference>
<keyword evidence="4 11" id="KW-0347">Helicase</keyword>
<keyword evidence="3 11" id="KW-0378">Hydrolase</keyword>
<reference evidence="14 15" key="1">
    <citation type="submission" date="2014-06" db="EMBL/GenBank/DDBJ databases">
        <title>Genome characterization of distinct group I Clostridium botulinum lineages.</title>
        <authorList>
            <person name="Giordani F."/>
            <person name="Anselmo A."/>
            <person name="Fillo S."/>
            <person name="Palozzi A.M."/>
            <person name="Fortunato A."/>
            <person name="Gentile B."/>
            <person name="Ciammaruconi A."/>
            <person name="Anniballi F."/>
            <person name="De Medici D."/>
            <person name="Lista F."/>
        </authorList>
    </citation>
    <scope>NUCLEOTIDE SEQUENCE [LARGE SCALE GENOMIC DNA]</scope>
    <source>
        <strain evidence="14 15">B2 450</strain>
    </source>
</reference>
<gene>
    <name evidence="14" type="ORF">N495_07445</name>
</gene>
<evidence type="ECO:0000256" key="2">
    <source>
        <dbReference type="ARBA" id="ARBA00022741"/>
    </source>
</evidence>
<evidence type="ECO:0000256" key="9">
    <source>
        <dbReference type="ARBA" id="ARBA00034808"/>
    </source>
</evidence>
<dbReference type="EC" id="5.6.2.4" evidence="9"/>
<organism evidence="14 15">
    <name type="scientific">Clostridium botulinum B2 450</name>
    <dbReference type="NCBI Taxonomy" id="1379739"/>
    <lineage>
        <taxon>Bacteria</taxon>
        <taxon>Bacillati</taxon>
        <taxon>Bacillota</taxon>
        <taxon>Clostridia</taxon>
        <taxon>Eubacteriales</taxon>
        <taxon>Clostridiaceae</taxon>
        <taxon>Clostridium</taxon>
    </lineage>
</organism>
<dbReference type="PATRIC" id="fig|1379739.3.peg.1829"/>
<dbReference type="GO" id="GO:0033202">
    <property type="term" value="C:DNA helicase complex"/>
    <property type="evidence" value="ECO:0007669"/>
    <property type="project" value="TreeGrafter"/>
</dbReference>
<dbReference type="GO" id="GO:0003677">
    <property type="term" value="F:DNA binding"/>
    <property type="evidence" value="ECO:0007669"/>
    <property type="project" value="UniProtKB-KW"/>
</dbReference>
<keyword evidence="7" id="KW-0413">Isomerase</keyword>
<proteinExistence type="inferred from homology"/>
<dbReference type="PANTHER" id="PTHR11070">
    <property type="entry name" value="UVRD / RECB / PCRA DNA HELICASE FAMILY MEMBER"/>
    <property type="match status" value="1"/>
</dbReference>
<sequence length="670" mass="79071">MIDYSFLDQYQKEAVKCHKDNTLIVAPPGSGKTTVIINRVVHLIEDLKINPNNILVITFTRAAAMNMKERYKKISDSRRSPFFGTFHGLFYKILNRYYKNINIISSKEAYSLINNILISYLDSVNEDKVRDVLNDISFFKTSGLTMDNFVPKIDKSIFEHCLNSYEEYKDKKELLDFDDLQINMFKLLKEDGRILNGYKKLFKYILVDEFQDCDTLQINILQMLSKGNSLFAVGDEDQCIYSFRGSKPECMVNFNHYFENGEKIYLRYNYRSPKNIVEISKNLIQNNKLRNNKKIEAYNDYDKNIVLKSFLNEREQAEEISKIINNIINERYEYKDIAILYRTNMESRSLTDLFFKKRIPFRLLDKGYNFFNHFVCRDILAYMQVCIDPYDKKSFLKIINKPFRYVSKLNVERVRRYKYAKNSFDILKEQKDIQPFQIKNLENLEKDINKMNKMSAQDAIGHIMHTLGYEEYIKEYSERIKIDKEELLQIVDELKEAGEGYTSILTFLVHVEEVEKEINKKEINEDSVILSTIHGVKGMEFKNVVIVNCNEDNIPYSKSDEEINIEEERRLFYVGITRAKENLYLTVPKVIRGKNKETSNFIKECKLDKELLENDYFKGKERVVHKVFGEGIIENQGENYVEIGFLDGTKRKFDRNVITKSNIIKKKSVS</sequence>
<evidence type="ECO:0000256" key="10">
    <source>
        <dbReference type="ARBA" id="ARBA00048988"/>
    </source>
</evidence>
<evidence type="ECO:0000256" key="8">
    <source>
        <dbReference type="ARBA" id="ARBA00034617"/>
    </source>
</evidence>
<dbReference type="RefSeq" id="WP_043031830.1">
    <property type="nucleotide sequence ID" value="NZ_JXSU01000007.1"/>
</dbReference>
<evidence type="ECO:0000256" key="11">
    <source>
        <dbReference type="PROSITE-ProRule" id="PRU00560"/>
    </source>
</evidence>